<organism evidence="2 3">
    <name type="scientific">Mixta hanseatica</name>
    <dbReference type="NCBI Taxonomy" id="2872648"/>
    <lineage>
        <taxon>Bacteria</taxon>
        <taxon>Pseudomonadati</taxon>
        <taxon>Pseudomonadota</taxon>
        <taxon>Gammaproteobacteria</taxon>
        <taxon>Enterobacterales</taxon>
        <taxon>Erwiniaceae</taxon>
        <taxon>Mixta</taxon>
    </lineage>
</organism>
<accession>A0ABY4R8G6</accession>
<evidence type="ECO:0000313" key="3">
    <source>
        <dbReference type="Proteomes" id="UP001056635"/>
    </source>
</evidence>
<keyword evidence="1" id="KW-1133">Transmembrane helix</keyword>
<sequence>MFRNLNVLNLYTDRRAAVSVEFVLISLMLILFIVFLSDLMLRQATIGKLDRVSYSVAGVLRERIQLFDARETLNQQDVDLAARLAARMLKDMHSDIDLSRLQLTVEELHFADPLRLNDTRKQVKRYRSWHSGSAEQCKPPQPLNQLTQLTPRGSYGRWVPLYQVTVCLPNISWFTRLTSREQQTVLSSFAIVMLR</sequence>
<reference evidence="2" key="1">
    <citation type="submission" date="2021-09" db="EMBL/GenBank/DDBJ databases">
        <title>First case of bloodstream infection caused by Mixta hanseatica sp. nov., a member of the Erwiniaceae family.</title>
        <authorList>
            <person name="Both A."/>
            <person name="Huang J."/>
            <person name="Wenzel P."/>
            <person name="Aepfelbacher M."/>
            <person name="Rohde H."/>
            <person name="Christner M."/>
            <person name="Hentschke M."/>
        </authorList>
    </citation>
    <scope>NUCLEOTIDE SEQUENCE</scope>
    <source>
        <strain evidence="2">X22927</strain>
    </source>
</reference>
<keyword evidence="3" id="KW-1185">Reference proteome</keyword>
<dbReference type="Pfam" id="PF16964">
    <property type="entry name" value="TadF"/>
    <property type="match status" value="1"/>
</dbReference>
<dbReference type="Proteomes" id="UP001056635">
    <property type="component" value="Chromosome"/>
</dbReference>
<feature type="transmembrane region" description="Helical" evidence="1">
    <location>
        <begin position="20"/>
        <end position="41"/>
    </location>
</feature>
<proteinExistence type="predicted"/>
<evidence type="ECO:0000313" key="2">
    <source>
        <dbReference type="EMBL" id="UQY44414.1"/>
    </source>
</evidence>
<evidence type="ECO:0000256" key="1">
    <source>
        <dbReference type="SAM" id="Phobius"/>
    </source>
</evidence>
<keyword evidence="1" id="KW-0472">Membrane</keyword>
<name>A0ABY4R8G6_9GAMM</name>
<dbReference type="InterPro" id="IPR031582">
    <property type="entry name" value="TadF"/>
</dbReference>
<dbReference type="EMBL" id="CP082904">
    <property type="protein sequence ID" value="UQY44414.1"/>
    <property type="molecule type" value="Genomic_DNA"/>
</dbReference>
<keyword evidence="1" id="KW-0812">Transmembrane</keyword>
<gene>
    <name evidence="2" type="ORF">K6958_01515</name>
</gene>
<protein>
    <submittedName>
        <fullName evidence="2">Flp pilus assembly surface protein TadF</fullName>
    </submittedName>
</protein>